<feature type="domain" description="Gp28/Gp37-like" evidence="1">
    <location>
        <begin position="3"/>
        <end position="348"/>
    </location>
</feature>
<protein>
    <recommendedName>
        <fullName evidence="1">Gp28/Gp37-like domain-containing protein</fullName>
    </recommendedName>
</protein>
<sequence>MDIKILNKQLIPEAVIDAYTSIIWTDRYNLCGDFEVSVPANEYYLSFFNIGDYIICDKSEHVMVVEKIQIKSEPETGDTMVISGRSIESILDRRIIWGQVNFHGNVEEVIFKMLNICLGGEASNERKIPIITYASSGDSYISSLQIDLQCTGDNLYETISKITKSLNLGFKMVLNNGSFVFSLYNGKDHSENQLVNPYVIFSPNFDNMLNSNFIEDISPFKTAALIGGEGEGSERKYIEVNSTLDGLNRREMFVDARDITSRIDGEHSLTLEEYNKLLTQRGILKLSEKKVGMNFEGKIESSQLFVYGKDYEIGDIVQIENAYGYKTGARITEAVISYSSEGFSIYPTLQTII</sequence>
<accession>A0A8S5NRY9</accession>
<dbReference type="Pfam" id="PF14594">
    <property type="entry name" value="Sipho_Gp37"/>
    <property type="match status" value="1"/>
</dbReference>
<evidence type="ECO:0000259" key="1">
    <source>
        <dbReference type="Pfam" id="PF14594"/>
    </source>
</evidence>
<dbReference type="InterPro" id="IPR029432">
    <property type="entry name" value="Gp28/Gp37-like_dom"/>
</dbReference>
<proteinExistence type="predicted"/>
<evidence type="ECO:0000313" key="2">
    <source>
        <dbReference type="EMBL" id="DAD97135.1"/>
    </source>
</evidence>
<organism evidence="2">
    <name type="scientific">Siphoviridae sp. ctSWe10</name>
    <dbReference type="NCBI Taxonomy" id="2826344"/>
    <lineage>
        <taxon>Viruses</taxon>
        <taxon>Duplodnaviria</taxon>
        <taxon>Heunggongvirae</taxon>
        <taxon>Uroviricota</taxon>
        <taxon>Caudoviricetes</taxon>
    </lineage>
</organism>
<dbReference type="EMBL" id="BK015232">
    <property type="protein sequence ID" value="DAD97135.1"/>
    <property type="molecule type" value="Genomic_DNA"/>
</dbReference>
<name>A0A8S5NRY9_9CAUD</name>
<reference evidence="2" key="1">
    <citation type="journal article" date="2021" name="Proc. Natl. Acad. Sci. U.S.A.">
        <title>A Catalog of Tens of Thousands of Viruses from Human Metagenomes Reveals Hidden Associations with Chronic Diseases.</title>
        <authorList>
            <person name="Tisza M.J."/>
            <person name="Buck C.B."/>
        </authorList>
    </citation>
    <scope>NUCLEOTIDE SEQUENCE</scope>
    <source>
        <strain evidence="2">CtSWe10</strain>
    </source>
</reference>